<comment type="function">
    <text evidence="5">Key component of the cytosolic iron-sulfur protein assembly (CIA) complex, a multiprotein complex that mediates the incorporation of iron-sulfur cluster into apoproteins specifically involved in DNA metabolism and genomic integrity. In the CIA complex, MMS19 acts as an adapter between early-acting CIA components and a subset of cellular target iron-sulfur proteins.</text>
</comment>
<comment type="caution">
    <text evidence="8">The sequence shown here is derived from an EMBL/GenBank/DDBJ whole genome shotgun (WGS) entry which is preliminary data.</text>
</comment>
<evidence type="ECO:0000313" key="8">
    <source>
        <dbReference type="EMBL" id="KAG2184461.1"/>
    </source>
</evidence>
<evidence type="ECO:0000256" key="5">
    <source>
        <dbReference type="RuleBase" id="RU367072"/>
    </source>
</evidence>
<evidence type="ECO:0000259" key="7">
    <source>
        <dbReference type="Pfam" id="PF14500"/>
    </source>
</evidence>
<reference evidence="8" key="1">
    <citation type="submission" date="2020-12" db="EMBL/GenBank/DDBJ databases">
        <title>Metabolic potential, ecology and presence of endohyphal bacteria is reflected in genomic diversity of Mucoromycotina.</title>
        <authorList>
            <person name="Muszewska A."/>
            <person name="Okrasinska A."/>
            <person name="Steczkiewicz K."/>
            <person name="Drgas O."/>
            <person name="Orlowska M."/>
            <person name="Perlinska-Lenart U."/>
            <person name="Aleksandrzak-Piekarczyk T."/>
            <person name="Szatraj K."/>
            <person name="Zielenkiewicz U."/>
            <person name="Pilsyk S."/>
            <person name="Malc E."/>
            <person name="Mieczkowski P."/>
            <person name="Kruszewska J.S."/>
            <person name="Biernat P."/>
            <person name="Pawlowska J."/>
        </authorList>
    </citation>
    <scope>NUCLEOTIDE SEQUENCE</scope>
    <source>
        <strain evidence="8">WA0000067209</strain>
    </source>
</reference>
<keyword evidence="9" id="KW-1185">Reference proteome</keyword>
<evidence type="ECO:0000313" key="9">
    <source>
        <dbReference type="Proteomes" id="UP000654370"/>
    </source>
</evidence>
<feature type="domain" description="MMS19 N-terminal" evidence="7">
    <location>
        <begin position="46"/>
        <end position="332"/>
    </location>
</feature>
<keyword evidence="5" id="KW-0234">DNA repair</keyword>
<dbReference type="EMBL" id="JAEPQZ010000002">
    <property type="protein sequence ID" value="KAG2184461.1"/>
    <property type="molecule type" value="Genomic_DNA"/>
</dbReference>
<organism evidence="8 9">
    <name type="scientific">Mortierella isabellina</name>
    <name type="common">Filamentous fungus</name>
    <name type="synonym">Umbelopsis isabellina</name>
    <dbReference type="NCBI Taxonomy" id="91625"/>
    <lineage>
        <taxon>Eukaryota</taxon>
        <taxon>Fungi</taxon>
        <taxon>Fungi incertae sedis</taxon>
        <taxon>Mucoromycota</taxon>
        <taxon>Mucoromycotina</taxon>
        <taxon>Umbelopsidomycetes</taxon>
        <taxon>Umbelopsidales</taxon>
        <taxon>Umbelopsidaceae</taxon>
        <taxon>Umbelopsis</taxon>
    </lineage>
</organism>
<evidence type="ECO:0000256" key="3">
    <source>
        <dbReference type="ARBA" id="ARBA00022737"/>
    </source>
</evidence>
<evidence type="ECO:0000256" key="4">
    <source>
        <dbReference type="ARBA" id="ARBA00023242"/>
    </source>
</evidence>
<accession>A0A8H7UG33</accession>
<dbReference type="Gene3D" id="1.25.10.10">
    <property type="entry name" value="Leucine-rich Repeat Variant"/>
    <property type="match status" value="1"/>
</dbReference>
<comment type="subcellular location">
    <subcellularLocation>
        <location evidence="1 5">Nucleus</location>
    </subcellularLocation>
</comment>
<evidence type="ECO:0000256" key="2">
    <source>
        <dbReference type="ARBA" id="ARBA00009340"/>
    </source>
</evidence>
<keyword evidence="5" id="KW-0227">DNA damage</keyword>
<evidence type="ECO:0000259" key="6">
    <source>
        <dbReference type="Pfam" id="PF12460"/>
    </source>
</evidence>
<dbReference type="InterPro" id="IPR029240">
    <property type="entry name" value="MMS19_N"/>
</dbReference>
<dbReference type="Proteomes" id="UP000654370">
    <property type="component" value="Unassembled WGS sequence"/>
</dbReference>
<dbReference type="GO" id="GO:0016226">
    <property type="term" value="P:iron-sulfur cluster assembly"/>
    <property type="evidence" value="ECO:0007669"/>
    <property type="project" value="UniProtKB-UniRule"/>
</dbReference>
<protein>
    <recommendedName>
        <fullName evidence="5">MMS19 nucleotide excision repair protein</fullName>
    </recommendedName>
</protein>
<dbReference type="GO" id="GO:0006281">
    <property type="term" value="P:DNA repair"/>
    <property type="evidence" value="ECO:0007669"/>
    <property type="project" value="UniProtKB-UniRule"/>
</dbReference>
<proteinExistence type="inferred from homology"/>
<evidence type="ECO:0000256" key="1">
    <source>
        <dbReference type="ARBA" id="ARBA00004123"/>
    </source>
</evidence>
<dbReference type="InterPro" id="IPR016024">
    <property type="entry name" value="ARM-type_fold"/>
</dbReference>
<dbReference type="SUPFAM" id="SSF48371">
    <property type="entry name" value="ARM repeat"/>
    <property type="match status" value="1"/>
</dbReference>
<name>A0A8H7UG33_MORIS</name>
<dbReference type="Pfam" id="PF14500">
    <property type="entry name" value="MMS19_N"/>
    <property type="match status" value="1"/>
</dbReference>
<dbReference type="GO" id="GO:0005634">
    <property type="term" value="C:nucleus"/>
    <property type="evidence" value="ECO:0007669"/>
    <property type="project" value="UniProtKB-SubCell"/>
</dbReference>
<dbReference type="OrthoDB" id="342900at2759"/>
<dbReference type="AlphaFoldDB" id="A0A8H7UG33"/>
<dbReference type="InterPro" id="IPR039920">
    <property type="entry name" value="MMS19"/>
</dbReference>
<sequence length="791" mass="87039">MSSMDKHVAKYMVATGDSSTEAISASSEIVEIVNSGNTQTTLLQLIQSLGEYLTNEDGFIRAKGKTHYTTSCSFATDLLTNKLFFSATGLLSQTLANADQASINVQAVDVLVHFYCDRLSDETCVPKLLEGINALVSFDNFTDKSAMTVSKMLFDHIKAQSFPQVTRYNTFSILDTLVQRHALEMVALRAMNNEFVFGFTQVMDGEKDPRNLMKAFTLVREIVNNFDISNHVEDLFEVTFCYFPITFKPPPDDPYGITADDLKINLRHSLSSSPHFAKFAMPLLLEKLSSSSGSAKKDSMETIAECAPVYGANALLPNIDELFDALKVEIFHATDAALEDTALVAIHSVVAALSTGISNDGANDPFEKALKPLVVECMINLKDPELKNAQPAGRIMRAAASASDPASTLIIETVMPVLLRQYRETDIATQKKAVLDVLLEILEASKQLYGETSETVNTEDSDFQTPLLPYKDRLWEMFETSTTASNEYNGLRLAGIKGLKIMAIMKHYLSENEIGLAVRTFTAILASESDAELHQEALSSLLSIARIQTQQILDHTIPVLLDALPQSASDATWAAHRQTLETLVELSSIPAIFDVTGPSLVTKFQTASRQLPQDSYYAHAIIQSFYIIVKARTDKEYIAKWIKLVETLIADCVAVSTSTEGTSSILADNNLSAIASVVALVFQNLDATTQSEYINRMFDIYFKNDLSSLNIQVNSSFAPFEHSSSEAQKKTTILFNVAVSQYAKNLRLPIGSNEEFLTQLVDIALESSSSHQITALAQLHGSVVNKWTDSK</sequence>
<dbReference type="InterPro" id="IPR011989">
    <property type="entry name" value="ARM-like"/>
</dbReference>
<dbReference type="InterPro" id="IPR024687">
    <property type="entry name" value="MMS19_C"/>
</dbReference>
<dbReference type="GO" id="GO:0097361">
    <property type="term" value="C:cytosolic [4Fe-4S] assembly targeting complex"/>
    <property type="evidence" value="ECO:0007669"/>
    <property type="project" value="UniProtKB-UniRule"/>
</dbReference>
<dbReference type="Pfam" id="PF12460">
    <property type="entry name" value="MMS19_C"/>
    <property type="match status" value="1"/>
</dbReference>
<gene>
    <name evidence="8" type="ORF">INT43_000370</name>
</gene>
<dbReference type="PANTHER" id="PTHR12891">
    <property type="entry name" value="DNA REPAIR/TRANSCRIPTION PROTEIN MET18/MMS19"/>
    <property type="match status" value="1"/>
</dbReference>
<dbReference type="GO" id="GO:0051604">
    <property type="term" value="P:protein maturation"/>
    <property type="evidence" value="ECO:0007669"/>
    <property type="project" value="UniProtKB-UniRule"/>
</dbReference>
<keyword evidence="4 5" id="KW-0539">Nucleus</keyword>
<keyword evidence="3" id="KW-0677">Repeat</keyword>
<comment type="similarity">
    <text evidence="2 5">Belongs to the MET18/MMS19 family.</text>
</comment>
<feature type="domain" description="MMS19 C-terminal" evidence="6">
    <location>
        <begin position="579"/>
        <end position="790"/>
    </location>
</feature>
<dbReference type="PANTHER" id="PTHR12891:SF0">
    <property type="entry name" value="MMS19 NUCLEOTIDE EXCISION REPAIR PROTEIN HOMOLOG"/>
    <property type="match status" value="1"/>
</dbReference>